<accession>K2MHF7</accession>
<evidence type="ECO:0000313" key="2">
    <source>
        <dbReference type="Proteomes" id="UP000006786"/>
    </source>
</evidence>
<dbReference type="Pfam" id="PF05845">
    <property type="entry name" value="PhnH"/>
    <property type="match status" value="1"/>
</dbReference>
<dbReference type="GO" id="GO:0016829">
    <property type="term" value="F:lyase activity"/>
    <property type="evidence" value="ECO:0007669"/>
    <property type="project" value="UniProtKB-KW"/>
</dbReference>
<protein>
    <submittedName>
        <fullName evidence="1">Carbon-phosphorus lyase complex subunit</fullName>
    </submittedName>
</protein>
<dbReference type="PIRSF" id="PIRSF020680">
    <property type="entry name" value="PhnH"/>
    <property type="match status" value="1"/>
</dbReference>
<reference evidence="1 2" key="1">
    <citation type="journal article" date="2012" name="J. Bacteriol.">
        <title>Genome Sequence of Nitratireductor pacificus Type Strain pht-3B.</title>
        <authorList>
            <person name="Lai Q."/>
            <person name="Li G."/>
            <person name="Shao Z."/>
        </authorList>
    </citation>
    <scope>NUCLEOTIDE SEQUENCE [LARGE SCALE GENOMIC DNA]</scope>
    <source>
        <strain evidence="2">pht-3B</strain>
    </source>
</reference>
<comment type="caution">
    <text evidence="1">The sequence shown here is derived from an EMBL/GenBank/DDBJ whole genome shotgun (WGS) entry which is preliminary data.</text>
</comment>
<dbReference type="EMBL" id="AMRM01000004">
    <property type="protein sequence ID" value="EKF20130.1"/>
    <property type="molecule type" value="Genomic_DNA"/>
</dbReference>
<dbReference type="GO" id="GO:0019634">
    <property type="term" value="P:organic phosphonate metabolic process"/>
    <property type="evidence" value="ECO:0007669"/>
    <property type="project" value="InterPro"/>
</dbReference>
<dbReference type="SUPFAM" id="SSF159709">
    <property type="entry name" value="PhnH-like"/>
    <property type="match status" value="1"/>
</dbReference>
<keyword evidence="2" id="KW-1185">Reference proteome</keyword>
<dbReference type="AlphaFoldDB" id="K2MHF7"/>
<dbReference type="Gene3D" id="3.40.50.11310">
    <property type="entry name" value="Bacterial phosphonate metabolism protein PhnH"/>
    <property type="match status" value="1"/>
</dbReference>
<proteinExistence type="predicted"/>
<evidence type="ECO:0000313" key="1">
    <source>
        <dbReference type="EMBL" id="EKF20130.1"/>
    </source>
</evidence>
<dbReference type="STRING" id="391937.NA2_05051"/>
<dbReference type="PATRIC" id="fig|391937.3.peg.1040"/>
<dbReference type="InterPro" id="IPR038058">
    <property type="entry name" value="PhnH-like_sp"/>
</dbReference>
<dbReference type="InterPro" id="IPR008772">
    <property type="entry name" value="Phosphonate_metab_PhnH"/>
</dbReference>
<dbReference type="OrthoDB" id="9814509at2"/>
<organism evidence="1 2">
    <name type="scientific">Nitratireductor pacificus pht-3B</name>
    <dbReference type="NCBI Taxonomy" id="391937"/>
    <lineage>
        <taxon>Bacteria</taxon>
        <taxon>Pseudomonadati</taxon>
        <taxon>Pseudomonadota</taxon>
        <taxon>Alphaproteobacteria</taxon>
        <taxon>Hyphomicrobiales</taxon>
        <taxon>Phyllobacteriaceae</taxon>
        <taxon>Nitratireductor</taxon>
    </lineage>
</organism>
<dbReference type="NCBIfam" id="TIGR03292">
    <property type="entry name" value="PhnH_redo"/>
    <property type="match status" value="1"/>
</dbReference>
<name>K2MHF7_9HYPH</name>
<dbReference type="Proteomes" id="UP000006786">
    <property type="component" value="Unassembled WGS sequence"/>
</dbReference>
<keyword evidence="1" id="KW-0456">Lyase</keyword>
<sequence length="203" mass="21755">MTLDSIAIEGGFKDPVFDAQTMFRAIMQAMAEPGTVHHGIALTKPPAPLTPEAAGVALTLCDQDTPVWLDPALQADEAVGAWLAFHTGAPIANTPADAHFALVADPENLIGLENFAQGSQEYPDRSATLVLQVASLTGGAELLLEGPGIQHQARLSPRPMPRHFARQWAQNRARFPRGIDIVLVSREGLAALPRTTRIADQED</sequence>
<dbReference type="RefSeq" id="WP_008594918.1">
    <property type="nucleotide sequence ID" value="NZ_AMRM01000004.1"/>
</dbReference>
<gene>
    <name evidence="1" type="primary">phnH</name>
    <name evidence="1" type="ORF">NA2_05051</name>
</gene>
<dbReference type="eggNOG" id="COG3625">
    <property type="taxonomic scope" value="Bacteria"/>
</dbReference>